<keyword evidence="4" id="KW-0732">Signal</keyword>
<dbReference type="PANTHER" id="PTHR18952">
    <property type="entry name" value="CARBONIC ANHYDRASE"/>
    <property type="match status" value="1"/>
</dbReference>
<feature type="compositionally biased region" description="Polar residues" evidence="5">
    <location>
        <begin position="418"/>
        <end position="428"/>
    </location>
</feature>
<keyword evidence="2 4" id="KW-0479">Metal-binding</keyword>
<dbReference type="InterPro" id="IPR018338">
    <property type="entry name" value="Carbonic_anhydrase_a-class_CS"/>
</dbReference>
<keyword evidence="8" id="KW-1185">Reference proteome</keyword>
<dbReference type="EMBL" id="VTPC01090968">
    <property type="protein sequence ID" value="KAF2880453.1"/>
    <property type="molecule type" value="Genomic_DNA"/>
</dbReference>
<organism evidence="7 8">
    <name type="scientific">Ignelater luminosus</name>
    <name type="common">Cucubano</name>
    <name type="synonym">Pyrophorus luminosus</name>
    <dbReference type="NCBI Taxonomy" id="2038154"/>
    <lineage>
        <taxon>Eukaryota</taxon>
        <taxon>Metazoa</taxon>
        <taxon>Ecdysozoa</taxon>
        <taxon>Arthropoda</taxon>
        <taxon>Hexapoda</taxon>
        <taxon>Insecta</taxon>
        <taxon>Pterygota</taxon>
        <taxon>Neoptera</taxon>
        <taxon>Endopterygota</taxon>
        <taxon>Coleoptera</taxon>
        <taxon>Polyphaga</taxon>
        <taxon>Elateriformia</taxon>
        <taxon>Elateroidea</taxon>
        <taxon>Elateridae</taxon>
        <taxon>Agrypninae</taxon>
        <taxon>Pyrophorini</taxon>
        <taxon>Ignelater</taxon>
    </lineage>
</organism>
<protein>
    <recommendedName>
        <fullName evidence="4">Carbonic anhydrase</fullName>
        <ecNumber evidence="4">4.2.1.1</ecNumber>
    </recommendedName>
</protein>
<dbReference type="InterPro" id="IPR036398">
    <property type="entry name" value="CA_dom_sf"/>
</dbReference>
<keyword evidence="4" id="KW-0456">Lyase</keyword>
<dbReference type="InterPro" id="IPR023561">
    <property type="entry name" value="Carbonic_anhydrase_a-class"/>
</dbReference>
<feature type="signal peptide" evidence="4">
    <location>
        <begin position="1"/>
        <end position="18"/>
    </location>
</feature>
<dbReference type="GO" id="GO:0005737">
    <property type="term" value="C:cytoplasm"/>
    <property type="evidence" value="ECO:0007669"/>
    <property type="project" value="TreeGrafter"/>
</dbReference>
<comment type="catalytic activity">
    <reaction evidence="4">
        <text>hydrogencarbonate + H(+) = CO2 + H2O</text>
        <dbReference type="Rhea" id="RHEA:10748"/>
        <dbReference type="ChEBI" id="CHEBI:15377"/>
        <dbReference type="ChEBI" id="CHEBI:15378"/>
        <dbReference type="ChEBI" id="CHEBI:16526"/>
        <dbReference type="ChEBI" id="CHEBI:17544"/>
        <dbReference type="EC" id="4.2.1.1"/>
    </reaction>
</comment>
<keyword evidence="3 4" id="KW-0862">Zinc</keyword>
<feature type="compositionally biased region" description="Polar residues" evidence="5">
    <location>
        <begin position="327"/>
        <end position="350"/>
    </location>
</feature>
<feature type="compositionally biased region" description="Basic and acidic residues" evidence="5">
    <location>
        <begin position="485"/>
        <end position="494"/>
    </location>
</feature>
<dbReference type="SUPFAM" id="SSF51069">
    <property type="entry name" value="Carbonic anhydrase"/>
    <property type="match status" value="1"/>
</dbReference>
<feature type="region of interest" description="Disordered" evidence="5">
    <location>
        <begin position="71"/>
        <end position="111"/>
    </location>
</feature>
<feature type="compositionally biased region" description="Polar residues" evidence="5">
    <location>
        <begin position="278"/>
        <end position="288"/>
    </location>
</feature>
<evidence type="ECO:0000256" key="1">
    <source>
        <dbReference type="ARBA" id="ARBA00010718"/>
    </source>
</evidence>
<comment type="caution">
    <text evidence="7">The sequence shown here is derived from an EMBL/GenBank/DDBJ whole genome shotgun (WGS) entry which is preliminary data.</text>
</comment>
<feature type="region of interest" description="Disordered" evidence="5">
    <location>
        <begin position="327"/>
        <end position="455"/>
    </location>
</feature>
<comment type="cofactor">
    <cofactor evidence="4">
        <name>Zn(2+)</name>
        <dbReference type="ChEBI" id="CHEBI:29105"/>
    </cofactor>
</comment>
<dbReference type="PROSITE" id="PS51144">
    <property type="entry name" value="ALPHA_CA_2"/>
    <property type="match status" value="1"/>
</dbReference>
<dbReference type="SMART" id="SM01057">
    <property type="entry name" value="Carb_anhydrase"/>
    <property type="match status" value="1"/>
</dbReference>
<dbReference type="EC" id="4.2.1.1" evidence="4"/>
<dbReference type="GO" id="GO:0008270">
    <property type="term" value="F:zinc ion binding"/>
    <property type="evidence" value="ECO:0007669"/>
    <property type="project" value="UniProtKB-UniRule"/>
</dbReference>
<gene>
    <name evidence="7" type="ORF">ILUMI_25731</name>
</gene>
<feature type="region of interest" description="Disordered" evidence="5">
    <location>
        <begin position="257"/>
        <end position="288"/>
    </location>
</feature>
<evidence type="ECO:0000256" key="2">
    <source>
        <dbReference type="ARBA" id="ARBA00022723"/>
    </source>
</evidence>
<dbReference type="Gene3D" id="3.10.200.10">
    <property type="entry name" value="Alpha carbonic anhydrase"/>
    <property type="match status" value="1"/>
</dbReference>
<dbReference type="Pfam" id="PF00194">
    <property type="entry name" value="Carb_anhydrase"/>
    <property type="match status" value="1"/>
</dbReference>
<proteinExistence type="inferred from homology"/>
<feature type="chain" id="PRO_5035489586" description="Carbonic anhydrase" evidence="4">
    <location>
        <begin position="19"/>
        <end position="865"/>
    </location>
</feature>
<dbReference type="OrthoDB" id="429145at2759"/>
<accession>A0A8K0FZN2</accession>
<evidence type="ECO:0000256" key="5">
    <source>
        <dbReference type="SAM" id="MobiDB-lite"/>
    </source>
</evidence>
<sequence length="865" mass="99172">MIILYTLIILLRCVVLLCDDNEDYADVDEKNSGSERLIQPTPANDDNVLQSKLMNADRVLSYSTKNSYRIYTEDDKNKDNLQSPPLQQTTENKLQSQPSGQNVQGASQSKSNKANEIFLLQPAKDMIKTKYFPLQKTLQQAVEINPSSQFVKPDVKQYFKILKADENEMPQSIKGGTKNKFHSCPPNGECQPNFEEAKPQVPQPNVPTTTCHNNKGNCQNTQTYEEEQFLPDASGQNVENSIPDPDQPIQEKCQLCPMNKNKPQSQPNEANEDVESKSGCNNKNGNCQFRPQTKQIIVNKYPPQVYEQDFNDKFQFAQILDNTINMDHSHPTNYKQDANRFHSNSEQQINRPPPQFDQITENKIQSQPMQQNSKNADHSYQNNYKQNGANTLQSQSKEQNLGSQSQSRFGQFNEDKSQPQYGNHNYQIINKEDSADSPPPDQAEEKPRVQSPVKNVQHYFRSRTRQEMNKNRFQAYSGEVVKAKVESKASENKLHRPSMQQKRIKNKYESPSGRKDDEDMDDDDESPSTKRSQPLEDDIEDIIENEASKGYVEMESSPPSTEKRIKNKFLSHFISKIFENGFHSLTERNNITDDSEFYSTERSAECVTDPEFDFSYADDPTGPYNWSTIFRECDGSKQSPINIDTSELQTTRAGPLRWSSGYFSIPRKMTLENTGHELVLRACFPSGCVPKISGGPLHRTYKFHSINFHWGMNDLKGSEHTIDEMAYPMEMHVVHTCGSMDEIGKNAVIVSYFFQIANAEPDTIESILEVFLKAIKNPKRPVRLRHPFNLAMLVQPFFSEYITYTGSLTIPPCTQGVRWIVYPYPLDISREQLEKFRSICKYAPRLKNNFRPVQPVNNRRICFVA</sequence>
<name>A0A8K0FZN2_IGNLU</name>
<dbReference type="InterPro" id="IPR001148">
    <property type="entry name" value="CA_dom"/>
</dbReference>
<feature type="region of interest" description="Disordered" evidence="5">
    <location>
        <begin position="485"/>
        <end position="540"/>
    </location>
</feature>
<dbReference type="Proteomes" id="UP000801492">
    <property type="component" value="Unassembled WGS sequence"/>
</dbReference>
<dbReference type="AlphaFoldDB" id="A0A8K0FZN2"/>
<feature type="compositionally biased region" description="Polar residues" evidence="5">
    <location>
        <begin position="80"/>
        <end position="111"/>
    </location>
</feature>
<comment type="function">
    <text evidence="4">Reversible hydration of carbon dioxide.</text>
</comment>
<feature type="domain" description="Alpha-carbonic anhydrase" evidence="6">
    <location>
        <begin position="612"/>
        <end position="865"/>
    </location>
</feature>
<evidence type="ECO:0000259" key="6">
    <source>
        <dbReference type="PROSITE" id="PS51144"/>
    </source>
</evidence>
<feature type="compositionally biased region" description="Polar residues" evidence="5">
    <location>
        <begin position="357"/>
        <end position="410"/>
    </location>
</feature>
<evidence type="ECO:0000256" key="4">
    <source>
        <dbReference type="RuleBase" id="RU367011"/>
    </source>
</evidence>
<evidence type="ECO:0000313" key="7">
    <source>
        <dbReference type="EMBL" id="KAF2880453.1"/>
    </source>
</evidence>
<evidence type="ECO:0000256" key="3">
    <source>
        <dbReference type="ARBA" id="ARBA00022833"/>
    </source>
</evidence>
<dbReference type="PANTHER" id="PTHR18952:SF227">
    <property type="entry name" value="CARBONIC ANHYDRASE 13-RELATED"/>
    <property type="match status" value="1"/>
</dbReference>
<feature type="compositionally biased region" description="Basic and acidic residues" evidence="5">
    <location>
        <begin position="506"/>
        <end position="517"/>
    </location>
</feature>
<reference evidence="7" key="1">
    <citation type="submission" date="2019-08" db="EMBL/GenBank/DDBJ databases">
        <title>The genome of the North American firefly Photinus pyralis.</title>
        <authorList>
            <consortium name="Photinus pyralis genome working group"/>
            <person name="Fallon T.R."/>
            <person name="Sander Lower S.E."/>
            <person name="Weng J.-K."/>
        </authorList>
    </citation>
    <scope>NUCLEOTIDE SEQUENCE</scope>
    <source>
        <strain evidence="7">TRF0915ILg1</strain>
        <tissue evidence="7">Whole body</tissue>
    </source>
</reference>
<dbReference type="CDD" id="cd00326">
    <property type="entry name" value="alpha_CA"/>
    <property type="match status" value="1"/>
</dbReference>
<dbReference type="GO" id="GO:0004089">
    <property type="term" value="F:carbonate dehydratase activity"/>
    <property type="evidence" value="ECO:0007669"/>
    <property type="project" value="UniProtKB-UniRule"/>
</dbReference>
<comment type="similarity">
    <text evidence="1 4">Belongs to the alpha-carbonic anhydrase family.</text>
</comment>
<evidence type="ECO:0000313" key="8">
    <source>
        <dbReference type="Proteomes" id="UP000801492"/>
    </source>
</evidence>
<dbReference type="PROSITE" id="PS00162">
    <property type="entry name" value="ALPHA_CA_1"/>
    <property type="match status" value="1"/>
</dbReference>